<keyword evidence="2" id="KW-0378">Hydrolase</keyword>
<dbReference type="InterPro" id="IPR052567">
    <property type="entry name" value="OP_Dioxygenase"/>
</dbReference>
<reference evidence="2 3" key="1">
    <citation type="submission" date="2015-11" db="EMBL/GenBank/DDBJ databases">
        <authorList>
            <person name="Zhang Y."/>
            <person name="Guo Z."/>
        </authorList>
    </citation>
    <scope>NUCLEOTIDE SEQUENCE [LARGE SCALE GENOMIC DNA]</scope>
    <source>
        <strain evidence="2 3">KCTC 32221</strain>
    </source>
</reference>
<evidence type="ECO:0000313" key="2">
    <source>
        <dbReference type="EMBL" id="ALO46698.1"/>
    </source>
</evidence>
<dbReference type="KEGG" id="pspi:PS2015_2059"/>
<dbReference type="Pfam" id="PF01966">
    <property type="entry name" value="HD"/>
    <property type="match status" value="1"/>
</dbReference>
<evidence type="ECO:0000313" key="3">
    <source>
        <dbReference type="Proteomes" id="UP000065641"/>
    </source>
</evidence>
<dbReference type="InterPro" id="IPR003607">
    <property type="entry name" value="HD/PDEase_dom"/>
</dbReference>
<protein>
    <submittedName>
        <fullName evidence="2">Phosphohydrolase</fullName>
    </submittedName>
</protein>
<name>A0A0S2KEH7_9GAMM</name>
<dbReference type="PANTHER" id="PTHR40202:SF1">
    <property type="entry name" value="HD DOMAIN-CONTAINING PROTEIN"/>
    <property type="match status" value="1"/>
</dbReference>
<evidence type="ECO:0000259" key="1">
    <source>
        <dbReference type="Pfam" id="PF01966"/>
    </source>
</evidence>
<proteinExistence type="predicted"/>
<dbReference type="GO" id="GO:0016787">
    <property type="term" value="F:hydrolase activity"/>
    <property type="evidence" value="ECO:0007669"/>
    <property type="project" value="UniProtKB-KW"/>
</dbReference>
<dbReference type="OrthoDB" id="9802857at2"/>
<dbReference type="InterPro" id="IPR006674">
    <property type="entry name" value="HD_domain"/>
</dbReference>
<dbReference type="PATRIC" id="fig|1249552.3.peg.2070"/>
<dbReference type="RefSeq" id="WP_058022163.1">
    <property type="nucleotide sequence ID" value="NZ_CP013189.1"/>
</dbReference>
<dbReference type="Proteomes" id="UP000065641">
    <property type="component" value="Chromosome"/>
</dbReference>
<gene>
    <name evidence="2" type="ORF">PS2015_2059</name>
</gene>
<dbReference type="EMBL" id="CP013189">
    <property type="protein sequence ID" value="ALO46698.1"/>
    <property type="molecule type" value="Genomic_DNA"/>
</dbReference>
<dbReference type="Gene3D" id="1.10.3210.10">
    <property type="entry name" value="Hypothetical protein af1432"/>
    <property type="match status" value="1"/>
</dbReference>
<keyword evidence="3" id="KW-1185">Reference proteome</keyword>
<dbReference type="STRING" id="1249552.PS2015_2059"/>
<organism evidence="2 3">
    <name type="scientific">Pseudohongiella spirulinae</name>
    <dbReference type="NCBI Taxonomy" id="1249552"/>
    <lineage>
        <taxon>Bacteria</taxon>
        <taxon>Pseudomonadati</taxon>
        <taxon>Pseudomonadota</taxon>
        <taxon>Gammaproteobacteria</taxon>
        <taxon>Pseudomonadales</taxon>
        <taxon>Pseudohongiellaceae</taxon>
        <taxon>Pseudohongiella</taxon>
    </lineage>
</organism>
<feature type="domain" description="HD" evidence="1">
    <location>
        <begin position="56"/>
        <end position="127"/>
    </location>
</feature>
<dbReference type="CDD" id="cd00077">
    <property type="entry name" value="HDc"/>
    <property type="match status" value="1"/>
</dbReference>
<dbReference type="PANTHER" id="PTHR40202">
    <property type="match status" value="1"/>
</dbReference>
<dbReference type="AlphaFoldDB" id="A0A0S2KEH7"/>
<sequence>MSEHKQATFKSFDTSTQQDWQIIGKAFNDFAKNLPERVIKHLELLKGDCGGFPVDRLEHCLQTATRAYEAGEDEEYVVVSLLHDIGDTLGTYDHGEVAAAILKPFVSEANHWLLRHHQIFQGYDYFHHLGGDRDMREKYADSPYYEHTKRFCELYDGKAFDPDYESKPLEFFIPMVKRVMARPQKTIFNGIKDA</sequence>
<dbReference type="SUPFAM" id="SSF109604">
    <property type="entry name" value="HD-domain/PDEase-like"/>
    <property type="match status" value="1"/>
</dbReference>
<accession>A0A0S2KEH7</accession>